<accession>A0ABR3P744</accession>
<reference evidence="7 8" key="1">
    <citation type="submission" date="2024-07" db="EMBL/GenBank/DDBJ databases">
        <title>Draft sequence of the Neodothiora populina.</title>
        <authorList>
            <person name="Drown D.D."/>
            <person name="Schuette U.S."/>
            <person name="Buechlein A.B."/>
            <person name="Rusch D.R."/>
            <person name="Winton L.W."/>
            <person name="Adams G.A."/>
        </authorList>
    </citation>
    <scope>NUCLEOTIDE SEQUENCE [LARGE SCALE GENOMIC DNA]</scope>
    <source>
        <strain evidence="7 8">CPC 39397</strain>
    </source>
</reference>
<feature type="short sequence motif" description="GXGXXG" evidence="4">
    <location>
        <begin position="22"/>
        <end position="27"/>
    </location>
</feature>
<dbReference type="PROSITE" id="PS51635">
    <property type="entry name" value="PNPLA"/>
    <property type="match status" value="1"/>
</dbReference>
<evidence type="ECO:0000256" key="4">
    <source>
        <dbReference type="PROSITE-ProRule" id="PRU01161"/>
    </source>
</evidence>
<name>A0ABR3P744_9PEZI</name>
<feature type="compositionally biased region" description="Polar residues" evidence="5">
    <location>
        <begin position="492"/>
        <end position="513"/>
    </location>
</feature>
<dbReference type="GeneID" id="95979733"/>
<evidence type="ECO:0000256" key="2">
    <source>
        <dbReference type="ARBA" id="ARBA00022963"/>
    </source>
</evidence>
<dbReference type="Pfam" id="PF01734">
    <property type="entry name" value="Patatin"/>
    <property type="match status" value="1"/>
</dbReference>
<dbReference type="RefSeq" id="XP_069198125.1">
    <property type="nucleotide sequence ID" value="XM_069345918.1"/>
</dbReference>
<feature type="compositionally biased region" description="Basic and acidic residues" evidence="5">
    <location>
        <begin position="421"/>
        <end position="440"/>
    </location>
</feature>
<feature type="active site" description="Proton acceptor" evidence="4">
    <location>
        <position position="236"/>
    </location>
</feature>
<dbReference type="CDD" id="cd07216">
    <property type="entry name" value="Pat17_PNPLA8_PNPLA9_like3"/>
    <property type="match status" value="1"/>
</dbReference>
<feature type="region of interest" description="Disordered" evidence="5">
    <location>
        <begin position="486"/>
        <end position="543"/>
    </location>
</feature>
<keyword evidence="1 4" id="KW-0378">Hydrolase</keyword>
<evidence type="ECO:0000256" key="5">
    <source>
        <dbReference type="SAM" id="MobiDB-lite"/>
    </source>
</evidence>
<evidence type="ECO:0000313" key="7">
    <source>
        <dbReference type="EMBL" id="KAL1301849.1"/>
    </source>
</evidence>
<dbReference type="PANTHER" id="PTHR24185:SF1">
    <property type="entry name" value="CALCIUM-INDEPENDENT PHOSPHOLIPASE A2-GAMMA"/>
    <property type="match status" value="1"/>
</dbReference>
<evidence type="ECO:0000259" key="6">
    <source>
        <dbReference type="PROSITE" id="PS51635"/>
    </source>
</evidence>
<protein>
    <recommendedName>
        <fullName evidence="6">PNPLA domain-containing protein</fullName>
    </recommendedName>
</protein>
<sequence length="554" mass="62876">MAGASTCTCRPSRKESVLSLDGGGIRGYATLLILQSIMEECLQLEYAYDEAYHQSSPDDEQLPLPCHYFDYMFGTSTGGIIAIMLGRLRMSVDGCIEVYKKFGREIFGNKRKLWFLRYNKFNYKKVEAFMQDMVVKHCKDAKKEDSPLLRNPADEQPNHYIPCRVGVFAVRQAENQKLYLLRSYHNPRSPNLREDLGRLLNLTHQLDTELWKAARATCAAPTYFSPMRIDGGYFMDGGLEANNPANWAWNEASVMHKHNPAGDCSSTRGGIRHLVSIGTGKRAERHFNVRADRIRRGIGLVRQSLNQMTDPEPTHNSMKTVAENFTDDVYFRFNVERGLEDMKLDEFVVVNGMDMTLRTIEDKVAVYIRENRDQFKKLAKRLVDHRRQRCKPGYGRKYHHSLLSRPGPLDENLREFFRWDESAAESQHDSSQELDPRQKEPAVAGASELSNGRLSHGHEMSNGHLAHSHEMPASPIENWSQHFERPLASPQEVASASSPHLMQSTKSSPQMYTPSGRPSAVDTSMSASAPALPFQPPQIGGSEFFRVQSVSDWD</sequence>
<dbReference type="Gene3D" id="3.40.1090.10">
    <property type="entry name" value="Cytosolic phospholipase A2 catalytic domain"/>
    <property type="match status" value="1"/>
</dbReference>
<proteinExistence type="predicted"/>
<feature type="active site" description="Nucleophile" evidence="4">
    <location>
        <position position="76"/>
    </location>
</feature>
<evidence type="ECO:0000256" key="1">
    <source>
        <dbReference type="ARBA" id="ARBA00022801"/>
    </source>
</evidence>
<dbReference type="Proteomes" id="UP001562354">
    <property type="component" value="Unassembled WGS sequence"/>
</dbReference>
<evidence type="ECO:0000256" key="3">
    <source>
        <dbReference type="ARBA" id="ARBA00023098"/>
    </source>
</evidence>
<dbReference type="EMBL" id="JBFMKM010000013">
    <property type="protein sequence ID" value="KAL1301849.1"/>
    <property type="molecule type" value="Genomic_DNA"/>
</dbReference>
<feature type="region of interest" description="Disordered" evidence="5">
    <location>
        <begin position="421"/>
        <end position="447"/>
    </location>
</feature>
<dbReference type="InterPro" id="IPR002641">
    <property type="entry name" value="PNPLA_dom"/>
</dbReference>
<comment type="caution">
    <text evidence="7">The sequence shown here is derived from an EMBL/GenBank/DDBJ whole genome shotgun (WGS) entry which is preliminary data.</text>
</comment>
<feature type="short sequence motif" description="GXSXG" evidence="4">
    <location>
        <begin position="74"/>
        <end position="78"/>
    </location>
</feature>
<dbReference type="SUPFAM" id="SSF52151">
    <property type="entry name" value="FabD/lysophospholipase-like"/>
    <property type="match status" value="1"/>
</dbReference>
<keyword evidence="8" id="KW-1185">Reference proteome</keyword>
<dbReference type="InterPro" id="IPR016035">
    <property type="entry name" value="Acyl_Trfase/lysoPLipase"/>
</dbReference>
<evidence type="ECO:0000313" key="8">
    <source>
        <dbReference type="Proteomes" id="UP001562354"/>
    </source>
</evidence>
<keyword evidence="2 4" id="KW-0442">Lipid degradation</keyword>
<feature type="short sequence motif" description="DGA/G" evidence="4">
    <location>
        <begin position="236"/>
        <end position="238"/>
    </location>
</feature>
<dbReference type="PANTHER" id="PTHR24185">
    <property type="entry name" value="CALCIUM-INDEPENDENT PHOSPHOLIPASE A2-GAMMA"/>
    <property type="match status" value="1"/>
</dbReference>
<feature type="domain" description="PNPLA" evidence="6">
    <location>
        <begin position="18"/>
        <end position="249"/>
    </location>
</feature>
<keyword evidence="3 4" id="KW-0443">Lipid metabolism</keyword>
<gene>
    <name evidence="7" type="ORF">AAFC00_006034</name>
</gene>
<organism evidence="7 8">
    <name type="scientific">Neodothiora populina</name>
    <dbReference type="NCBI Taxonomy" id="2781224"/>
    <lineage>
        <taxon>Eukaryota</taxon>
        <taxon>Fungi</taxon>
        <taxon>Dikarya</taxon>
        <taxon>Ascomycota</taxon>
        <taxon>Pezizomycotina</taxon>
        <taxon>Dothideomycetes</taxon>
        <taxon>Dothideomycetidae</taxon>
        <taxon>Dothideales</taxon>
        <taxon>Dothioraceae</taxon>
        <taxon>Neodothiora</taxon>
    </lineage>
</organism>